<keyword evidence="2" id="KW-1185">Reference proteome</keyword>
<dbReference type="EMBL" id="CM009294">
    <property type="protein sequence ID" value="KAI9394916.1"/>
    <property type="molecule type" value="Genomic_DNA"/>
</dbReference>
<proteinExistence type="predicted"/>
<protein>
    <submittedName>
        <fullName evidence="1">Uncharacterized protein</fullName>
    </submittedName>
</protein>
<comment type="caution">
    <text evidence="1">The sequence shown here is derived from an EMBL/GenBank/DDBJ whole genome shotgun (WGS) entry which is preliminary data.</text>
</comment>
<sequence length="118" mass="13676">MTDSTGKSREIRQRQSPTTLTSAAHYPPRYHFKRPRCRDQQSCNGRTVSPLFFLKQGRTCFGTKRGQKGHKKGRRIKTQGGERIKKPEKNQGGQKDRDEERKTRGTNKTEKNENTGNW</sequence>
<name>A0ACC0T054_POPTR</name>
<accession>A0ACC0T054</accession>
<gene>
    <name evidence="1" type="ORF">POPTR_005G157201v4</name>
</gene>
<evidence type="ECO:0000313" key="2">
    <source>
        <dbReference type="Proteomes" id="UP000006729"/>
    </source>
</evidence>
<dbReference type="Proteomes" id="UP000006729">
    <property type="component" value="Chromosome 5"/>
</dbReference>
<reference evidence="1 2" key="1">
    <citation type="journal article" date="2006" name="Science">
        <title>The genome of black cottonwood, Populus trichocarpa (Torr. &amp; Gray).</title>
        <authorList>
            <person name="Tuskan G.A."/>
            <person name="Difazio S."/>
            <person name="Jansson S."/>
            <person name="Bohlmann J."/>
            <person name="Grigoriev I."/>
            <person name="Hellsten U."/>
            <person name="Putnam N."/>
            <person name="Ralph S."/>
            <person name="Rombauts S."/>
            <person name="Salamov A."/>
            <person name="Schein J."/>
            <person name="Sterck L."/>
            <person name="Aerts A."/>
            <person name="Bhalerao R.R."/>
            <person name="Bhalerao R.P."/>
            <person name="Blaudez D."/>
            <person name="Boerjan W."/>
            <person name="Brun A."/>
            <person name="Brunner A."/>
            <person name="Busov V."/>
            <person name="Campbell M."/>
            <person name="Carlson J."/>
            <person name="Chalot M."/>
            <person name="Chapman J."/>
            <person name="Chen G.L."/>
            <person name="Cooper D."/>
            <person name="Coutinho P.M."/>
            <person name="Couturier J."/>
            <person name="Covert S."/>
            <person name="Cronk Q."/>
            <person name="Cunningham R."/>
            <person name="Davis J."/>
            <person name="Degroeve S."/>
            <person name="Dejardin A."/>
            <person name="Depamphilis C."/>
            <person name="Detter J."/>
            <person name="Dirks B."/>
            <person name="Dubchak I."/>
            <person name="Duplessis S."/>
            <person name="Ehlting J."/>
            <person name="Ellis B."/>
            <person name="Gendler K."/>
            <person name="Goodstein D."/>
            <person name="Gribskov M."/>
            <person name="Grimwood J."/>
            <person name="Groover A."/>
            <person name="Gunter L."/>
            <person name="Hamberger B."/>
            <person name="Heinze B."/>
            <person name="Helariutta Y."/>
            <person name="Henrissat B."/>
            <person name="Holligan D."/>
            <person name="Holt R."/>
            <person name="Huang W."/>
            <person name="Islam-Faridi N."/>
            <person name="Jones S."/>
            <person name="Jones-Rhoades M."/>
            <person name="Jorgensen R."/>
            <person name="Joshi C."/>
            <person name="Kangasjarvi J."/>
            <person name="Karlsson J."/>
            <person name="Kelleher C."/>
            <person name="Kirkpatrick R."/>
            <person name="Kirst M."/>
            <person name="Kohler A."/>
            <person name="Kalluri U."/>
            <person name="Larimer F."/>
            <person name="Leebens-Mack J."/>
            <person name="Leple J.C."/>
            <person name="Locascio P."/>
            <person name="Lou Y."/>
            <person name="Lucas S."/>
            <person name="Martin F."/>
            <person name="Montanini B."/>
            <person name="Napoli C."/>
            <person name="Nelson D.R."/>
            <person name="Nelson C."/>
            <person name="Nieminen K."/>
            <person name="Nilsson O."/>
            <person name="Pereda V."/>
            <person name="Peter G."/>
            <person name="Philippe R."/>
            <person name="Pilate G."/>
            <person name="Poliakov A."/>
            <person name="Razumovskaya J."/>
            <person name="Richardson P."/>
            <person name="Rinaldi C."/>
            <person name="Ritland K."/>
            <person name="Rouze P."/>
            <person name="Ryaboy D."/>
            <person name="Schmutz J."/>
            <person name="Schrader J."/>
            <person name="Segerman B."/>
            <person name="Shin H."/>
            <person name="Siddiqui A."/>
            <person name="Sterky F."/>
            <person name="Terry A."/>
            <person name="Tsai C.J."/>
            <person name="Uberbacher E."/>
            <person name="Unneberg P."/>
            <person name="Vahala J."/>
            <person name="Wall K."/>
            <person name="Wessler S."/>
            <person name="Yang G."/>
            <person name="Yin T."/>
            <person name="Douglas C."/>
            <person name="Marra M."/>
            <person name="Sandberg G."/>
            <person name="Van de Peer Y."/>
            <person name="Rokhsar D."/>
        </authorList>
    </citation>
    <scope>NUCLEOTIDE SEQUENCE [LARGE SCALE GENOMIC DNA]</scope>
    <source>
        <strain evidence="2">cv. Nisqually</strain>
    </source>
</reference>
<organism evidence="1 2">
    <name type="scientific">Populus trichocarpa</name>
    <name type="common">Western balsam poplar</name>
    <name type="synonym">Populus balsamifera subsp. trichocarpa</name>
    <dbReference type="NCBI Taxonomy" id="3694"/>
    <lineage>
        <taxon>Eukaryota</taxon>
        <taxon>Viridiplantae</taxon>
        <taxon>Streptophyta</taxon>
        <taxon>Embryophyta</taxon>
        <taxon>Tracheophyta</taxon>
        <taxon>Spermatophyta</taxon>
        <taxon>Magnoliopsida</taxon>
        <taxon>eudicotyledons</taxon>
        <taxon>Gunneridae</taxon>
        <taxon>Pentapetalae</taxon>
        <taxon>rosids</taxon>
        <taxon>fabids</taxon>
        <taxon>Malpighiales</taxon>
        <taxon>Salicaceae</taxon>
        <taxon>Saliceae</taxon>
        <taxon>Populus</taxon>
    </lineage>
</organism>
<evidence type="ECO:0000313" key="1">
    <source>
        <dbReference type="EMBL" id="KAI9394916.1"/>
    </source>
</evidence>